<reference evidence="1 2" key="1">
    <citation type="submission" date="2015-08" db="EMBL/GenBank/DDBJ databases">
        <title>Genomes of Isolates from Cabo Rojo, PR.</title>
        <authorList>
            <person name="Sanchez-Nieves R.L."/>
            <person name="Montalvo-Rodriguez R."/>
        </authorList>
    </citation>
    <scope>NUCLEOTIDE SEQUENCE [LARGE SCALE GENOMIC DNA]</scope>
    <source>
        <strain evidence="1 2">SL3</strain>
    </source>
</reference>
<dbReference type="Proteomes" id="UP000037729">
    <property type="component" value="Unassembled WGS sequence"/>
</dbReference>
<proteinExistence type="predicted"/>
<dbReference type="OrthoDB" id="255611at2157"/>
<organism evidence="1 2">
    <name type="scientific">Haloarcula rubripromontorii</name>
    <dbReference type="NCBI Taxonomy" id="1705562"/>
    <lineage>
        <taxon>Archaea</taxon>
        <taxon>Methanobacteriati</taxon>
        <taxon>Methanobacteriota</taxon>
        <taxon>Stenosarchaea group</taxon>
        <taxon>Halobacteria</taxon>
        <taxon>Halobacteriales</taxon>
        <taxon>Haloarculaceae</taxon>
        <taxon>Haloarcula</taxon>
    </lineage>
</organism>
<evidence type="ECO:0008006" key="3">
    <source>
        <dbReference type="Google" id="ProtNLM"/>
    </source>
</evidence>
<dbReference type="PATRIC" id="fig|1705562.3.peg.2731"/>
<dbReference type="Gene3D" id="1.10.600.10">
    <property type="entry name" value="Farnesyl Diphosphate Synthase"/>
    <property type="match status" value="1"/>
</dbReference>
<dbReference type="RefSeq" id="WP_053967585.1">
    <property type="nucleotide sequence ID" value="NZ_LIUF01000002.1"/>
</dbReference>
<keyword evidence="2" id="KW-1185">Reference proteome</keyword>
<name>A0A0M9AMV3_9EURY</name>
<sequence>MSVESPAVDAQSLLEEVRTTSLPDRVAELADEYERVCGERDRFLWQWIYSLFPEFTLSSVHPDHADHVRTQKTILTMYVTILDDIVENDGDRDTFEEARRLVQDPSAVDPSRAAVSDEYFSFIERVWREFEGGLTDAPRVNEFYDVFTYDMRQTLNAMDYSAVVNENPRIANLSGAETYGAHNMVMFPYAAVDLMYSPDFELADYGTVRDLIWDLQEMARIGNWLTTWEREVKEGDYTAGIVVLALQEGFVTPEELEDPDGKAELIDKIKAEQFEAKFRDRWADIYQSVRDREFETDSVDLDALVRGMETVFQYHEASRGYK</sequence>
<gene>
    <name evidence="1" type="ORF">AMS69_08265</name>
</gene>
<dbReference type="Pfam" id="PF19086">
    <property type="entry name" value="Terpene_syn_C_2"/>
    <property type="match status" value="1"/>
</dbReference>
<comment type="caution">
    <text evidence="1">The sequence shown here is derived from an EMBL/GenBank/DDBJ whole genome shotgun (WGS) entry which is preliminary data.</text>
</comment>
<dbReference type="InterPro" id="IPR008949">
    <property type="entry name" value="Isoprenoid_synthase_dom_sf"/>
</dbReference>
<dbReference type="SUPFAM" id="SSF48576">
    <property type="entry name" value="Terpenoid synthases"/>
    <property type="match status" value="1"/>
</dbReference>
<dbReference type="AlphaFoldDB" id="A0A0M9AMV3"/>
<accession>A0A0M9AMV3</accession>
<protein>
    <recommendedName>
        <fullName evidence="3">Terpene synthase</fullName>
    </recommendedName>
</protein>
<evidence type="ECO:0000313" key="2">
    <source>
        <dbReference type="Proteomes" id="UP000037729"/>
    </source>
</evidence>
<dbReference type="EMBL" id="LIUF01000002">
    <property type="protein sequence ID" value="KOX93901.1"/>
    <property type="molecule type" value="Genomic_DNA"/>
</dbReference>
<evidence type="ECO:0000313" key="1">
    <source>
        <dbReference type="EMBL" id="KOX93901.1"/>
    </source>
</evidence>